<feature type="transmembrane region" description="Helical" evidence="1">
    <location>
        <begin position="25"/>
        <end position="42"/>
    </location>
</feature>
<keyword evidence="1" id="KW-0472">Membrane</keyword>
<keyword evidence="1" id="KW-0812">Transmembrane</keyword>
<feature type="transmembrane region" description="Helical" evidence="1">
    <location>
        <begin position="330"/>
        <end position="351"/>
    </location>
</feature>
<gene>
    <name evidence="2" type="ORF">SAMN02910451_02711</name>
</gene>
<reference evidence="3" key="1">
    <citation type="submission" date="2016-10" db="EMBL/GenBank/DDBJ databases">
        <authorList>
            <person name="Varghese N."/>
            <person name="Submissions S."/>
        </authorList>
    </citation>
    <scope>NUCLEOTIDE SEQUENCE [LARGE SCALE GENOMIC DNA]</scope>
    <source>
        <strain evidence="3">XBD2006</strain>
    </source>
</reference>
<evidence type="ECO:0000313" key="3">
    <source>
        <dbReference type="Proteomes" id="UP000183047"/>
    </source>
</evidence>
<keyword evidence="1" id="KW-1133">Transmembrane helix</keyword>
<feature type="transmembrane region" description="Helical" evidence="1">
    <location>
        <begin position="184"/>
        <end position="202"/>
    </location>
</feature>
<feature type="transmembrane region" description="Helical" evidence="1">
    <location>
        <begin position="372"/>
        <end position="394"/>
    </location>
</feature>
<feature type="transmembrane region" description="Helical" evidence="1">
    <location>
        <begin position="300"/>
        <end position="318"/>
    </location>
</feature>
<dbReference type="OrthoDB" id="2043477at2"/>
<dbReference type="AlphaFoldDB" id="A0A1G5G493"/>
<evidence type="ECO:0000313" key="2">
    <source>
        <dbReference type="EMBL" id="SCY46332.1"/>
    </source>
</evidence>
<feature type="transmembrane region" description="Helical" evidence="1">
    <location>
        <begin position="208"/>
        <end position="229"/>
    </location>
</feature>
<keyword evidence="3" id="KW-1185">Reference proteome</keyword>
<feature type="transmembrane region" description="Helical" evidence="1">
    <location>
        <begin position="406"/>
        <end position="432"/>
    </location>
</feature>
<feature type="transmembrane region" description="Helical" evidence="1">
    <location>
        <begin position="444"/>
        <end position="461"/>
    </location>
</feature>
<evidence type="ECO:0008006" key="4">
    <source>
        <dbReference type="Google" id="ProtNLM"/>
    </source>
</evidence>
<proteinExistence type="predicted"/>
<dbReference type="RefSeq" id="WP_074463129.1">
    <property type="nucleotide sequence ID" value="NZ_FMUR01000018.1"/>
</dbReference>
<accession>A0A1G5G493</accession>
<feature type="transmembrane region" description="Helical" evidence="1">
    <location>
        <begin position="241"/>
        <end position="270"/>
    </location>
</feature>
<protein>
    <recommendedName>
        <fullName evidence="4">Dolichyl-phosphate-mannose-protein mannosyltransferase</fullName>
    </recommendedName>
</protein>
<feature type="transmembrane region" description="Helical" evidence="1">
    <location>
        <begin position="148"/>
        <end position="172"/>
    </location>
</feature>
<dbReference type="EMBL" id="FMUR01000018">
    <property type="protein sequence ID" value="SCY46332.1"/>
    <property type="molecule type" value="Genomic_DNA"/>
</dbReference>
<sequence length="618" mass="69656">MGIFGVVIVAWLGAIIWNKKIEETLPQAVLGTALLIYLFGLINKLSWGVNASFMIITVAMVGCLVFLFKDKTRTLSSIFTYGAGAYIVYILFFLIYSSGRDFNHTDVLSTWGLMAKRFYYNHGGLYSDVSAGYPPLIPIWNYFSAKTWVGFSDTICIFGQSVMVVALLMPVFSGLEPGKNYGTVKASFLLFMMPVIMVLSGMPGYDRALADGMIAGIICFFIYSLLNFLNNFDNFHLVSMIIAAAALCLTKRIGFIIACMMLFIAFYAMLGKRDKIFTKGNCIMVTIVTLAIISWHHFSIFVLVPLFSLIVAALLHHMTVKFSGKNIKVVYIFILTGLAFLLVAVGSEVCIKNDIAVPIGRLLNKFLYFDFSCGYIHVPYVLFIVLLIGTYIWSVINNSFIVDQRVMLGVIISMAAYGIMMCGIYVFAIYPLKSSIEGITPRYMIPWEIMIVYVLLFVVVSDANKEAVKHLLALCCVILLLSDTGTFLESIALKHERPDYDAFEKCGIELGETDKVYYIDEECESSESYLEFYYSVFPATSNFKEALSDGFEFDVSEERLKADISDGYNYVYIHSFEKDFPKRCGKMFENKKEISPKTVYRVESSGDNIKLIRVERIR</sequence>
<dbReference type="Proteomes" id="UP000183047">
    <property type="component" value="Unassembled WGS sequence"/>
</dbReference>
<feature type="transmembrane region" description="Helical" evidence="1">
    <location>
        <begin position="75"/>
        <end position="96"/>
    </location>
</feature>
<organism evidence="2 3">
    <name type="scientific">Butyrivibrio hungatei</name>
    <dbReference type="NCBI Taxonomy" id="185008"/>
    <lineage>
        <taxon>Bacteria</taxon>
        <taxon>Bacillati</taxon>
        <taxon>Bacillota</taxon>
        <taxon>Clostridia</taxon>
        <taxon>Lachnospirales</taxon>
        <taxon>Lachnospiraceae</taxon>
        <taxon>Butyrivibrio</taxon>
    </lineage>
</organism>
<evidence type="ECO:0000256" key="1">
    <source>
        <dbReference type="SAM" id="Phobius"/>
    </source>
</evidence>
<name>A0A1G5G493_9FIRM</name>
<feature type="transmembrane region" description="Helical" evidence="1">
    <location>
        <begin position="48"/>
        <end position="68"/>
    </location>
</feature>